<dbReference type="InterPro" id="IPR052341">
    <property type="entry name" value="LOG_family_nucleotidases"/>
</dbReference>
<evidence type="ECO:0000256" key="2">
    <source>
        <dbReference type="RuleBase" id="RU363015"/>
    </source>
</evidence>
<dbReference type="EC" id="3.2.2.n1" evidence="2"/>
<keyword evidence="2" id="KW-0378">Hydrolase</keyword>
<dbReference type="RefSeq" id="WP_045461997.1">
    <property type="nucleotide sequence ID" value="NZ_BBLT01000003.1"/>
</dbReference>
<keyword evidence="4" id="KW-1185">Reference proteome</keyword>
<dbReference type="PANTHER" id="PTHR43393:SF3">
    <property type="entry name" value="LYSINE DECARBOXYLASE-LIKE PROTEIN"/>
    <property type="match status" value="1"/>
</dbReference>
<dbReference type="STRING" id="153721.MYP_1941"/>
<sequence>MKSDIRDEINKANVIPVNQEKLNDQNEEKIFLEGPHSRKWEFFFTLKILMEFIKGFRTLHFVGPCVTVFGSARFKEDHPFYEQARTLGGCLAKMGFTVMTGGGPGIMEAANRGAKEAGGESIGCNIILPMEQHPNPYLDKWVDFDYFFVRKVLLTKYSYAFVVMPGGLGTMDEFFEALTLIQTNKVKKFPVVLIGTEFHKHLIAHFEYMAKAGTIHPDDLKLFLFTDSIDEAIAHLEKYAIEGFGLKRRKKIKSWSILGE</sequence>
<comment type="similarity">
    <text evidence="2">Belongs to the LOG family.</text>
</comment>
<comment type="catalytic activity">
    <reaction evidence="1">
        <text>AMP + H2O = D-ribose 5-phosphate + adenine</text>
        <dbReference type="Rhea" id="RHEA:20129"/>
        <dbReference type="ChEBI" id="CHEBI:15377"/>
        <dbReference type="ChEBI" id="CHEBI:16708"/>
        <dbReference type="ChEBI" id="CHEBI:78346"/>
        <dbReference type="ChEBI" id="CHEBI:456215"/>
        <dbReference type="EC" id="3.2.2.4"/>
    </reaction>
</comment>
<dbReference type="AlphaFoldDB" id="A0A098LEL5"/>
<evidence type="ECO:0000256" key="1">
    <source>
        <dbReference type="ARBA" id="ARBA00000274"/>
    </source>
</evidence>
<dbReference type="Pfam" id="PF03641">
    <property type="entry name" value="Lysine_decarbox"/>
    <property type="match status" value="1"/>
</dbReference>
<dbReference type="GO" id="GO:0009691">
    <property type="term" value="P:cytokinin biosynthetic process"/>
    <property type="evidence" value="ECO:0007669"/>
    <property type="project" value="UniProtKB-UniRule"/>
</dbReference>
<dbReference type="eggNOG" id="COG1611">
    <property type="taxonomic scope" value="Bacteria"/>
</dbReference>
<comment type="caution">
    <text evidence="3">The sequence shown here is derived from an EMBL/GenBank/DDBJ whole genome shotgun (WGS) entry which is preliminary data.</text>
</comment>
<protein>
    <recommendedName>
        <fullName evidence="2">Cytokinin riboside 5'-monophosphate phosphoribohydrolase</fullName>
        <ecNumber evidence="2">3.2.2.n1</ecNumber>
    </recommendedName>
</protein>
<reference evidence="3 4" key="1">
    <citation type="submission" date="2014-09" db="EMBL/GenBank/DDBJ databases">
        <title>Sporocytophaga myxococcoides PG-01 genome sequencing.</title>
        <authorList>
            <person name="Liu L."/>
            <person name="Gao P.J."/>
            <person name="Chen G.J."/>
            <person name="Wang L.S."/>
        </authorList>
    </citation>
    <scope>NUCLEOTIDE SEQUENCE [LARGE SCALE GENOMIC DNA]</scope>
    <source>
        <strain evidence="3 4">PG-01</strain>
    </source>
</reference>
<dbReference type="SUPFAM" id="SSF102405">
    <property type="entry name" value="MCP/YpsA-like"/>
    <property type="match status" value="1"/>
</dbReference>
<gene>
    <name evidence="3" type="ORF">MYP_1941</name>
</gene>
<evidence type="ECO:0000313" key="3">
    <source>
        <dbReference type="EMBL" id="GAL84713.1"/>
    </source>
</evidence>
<name>A0A098LEL5_9BACT</name>
<dbReference type="InterPro" id="IPR031100">
    <property type="entry name" value="LOG_fam"/>
</dbReference>
<dbReference type="NCBIfam" id="TIGR00730">
    <property type="entry name" value="Rossman fold protein, TIGR00730 family"/>
    <property type="match status" value="1"/>
</dbReference>
<dbReference type="OrthoDB" id="9801098at2"/>
<evidence type="ECO:0000313" key="4">
    <source>
        <dbReference type="Proteomes" id="UP000030185"/>
    </source>
</evidence>
<dbReference type="PANTHER" id="PTHR43393">
    <property type="entry name" value="CYTOKININ RIBOSIDE 5'-MONOPHOSPHATE PHOSPHORIBOHYDROLASE"/>
    <property type="match status" value="1"/>
</dbReference>
<proteinExistence type="inferred from homology"/>
<accession>A0A098LEL5</accession>
<dbReference type="Proteomes" id="UP000030185">
    <property type="component" value="Unassembled WGS sequence"/>
</dbReference>
<dbReference type="GO" id="GO:0008714">
    <property type="term" value="F:AMP nucleosidase activity"/>
    <property type="evidence" value="ECO:0007669"/>
    <property type="project" value="UniProtKB-EC"/>
</dbReference>
<keyword evidence="2" id="KW-0203">Cytokinin biosynthesis</keyword>
<dbReference type="GO" id="GO:0005829">
    <property type="term" value="C:cytosol"/>
    <property type="evidence" value="ECO:0007669"/>
    <property type="project" value="TreeGrafter"/>
</dbReference>
<dbReference type="InterPro" id="IPR005269">
    <property type="entry name" value="LOG"/>
</dbReference>
<dbReference type="Gene3D" id="3.40.50.450">
    <property type="match status" value="1"/>
</dbReference>
<organism evidence="3 4">
    <name type="scientific">Sporocytophaga myxococcoides</name>
    <dbReference type="NCBI Taxonomy" id="153721"/>
    <lineage>
        <taxon>Bacteria</taxon>
        <taxon>Pseudomonadati</taxon>
        <taxon>Bacteroidota</taxon>
        <taxon>Cytophagia</taxon>
        <taxon>Cytophagales</taxon>
        <taxon>Cytophagaceae</taxon>
        <taxon>Sporocytophaga</taxon>
    </lineage>
</organism>
<dbReference type="EMBL" id="BBLT01000003">
    <property type="protein sequence ID" value="GAL84713.1"/>
    <property type="molecule type" value="Genomic_DNA"/>
</dbReference>